<reference evidence="2 3" key="1">
    <citation type="submission" date="2017-12" db="EMBL/GenBank/DDBJ databases">
        <title>Comparative genomics of Botrytis spp.</title>
        <authorList>
            <person name="Valero-Jimenez C.A."/>
            <person name="Tapia P."/>
            <person name="Veloso J."/>
            <person name="Silva-Moreno E."/>
            <person name="Staats M."/>
            <person name="Valdes J.H."/>
            <person name="Van Kan J.A.L."/>
        </authorList>
    </citation>
    <scope>NUCLEOTIDE SEQUENCE [LARGE SCALE GENOMIC DNA]</scope>
    <source>
        <strain evidence="2 3">Bp0003</strain>
    </source>
</reference>
<dbReference type="PANTHER" id="PTHR47643:SF2">
    <property type="entry name" value="TPR DOMAIN PROTEIN (AFU_ORTHOLOGUE AFUA_5G12710)"/>
    <property type="match status" value="1"/>
</dbReference>
<dbReference type="Pfam" id="PF00856">
    <property type="entry name" value="SET"/>
    <property type="match status" value="1"/>
</dbReference>
<dbReference type="Proteomes" id="UP000297910">
    <property type="component" value="Unassembled WGS sequence"/>
</dbReference>
<name>A0A4Z1FWJ3_9HELO</name>
<dbReference type="InterPro" id="IPR001214">
    <property type="entry name" value="SET_dom"/>
</dbReference>
<dbReference type="PROSITE" id="PS50280">
    <property type="entry name" value="SET"/>
    <property type="match status" value="1"/>
</dbReference>
<dbReference type="SUPFAM" id="SSF82199">
    <property type="entry name" value="SET domain"/>
    <property type="match status" value="1"/>
</dbReference>
<gene>
    <name evidence="2" type="ORF">BPAE_0042g00250</name>
</gene>
<dbReference type="SMART" id="SM00028">
    <property type="entry name" value="TPR"/>
    <property type="match status" value="4"/>
</dbReference>
<evidence type="ECO:0000313" key="3">
    <source>
        <dbReference type="Proteomes" id="UP000297910"/>
    </source>
</evidence>
<dbReference type="CDD" id="cd20071">
    <property type="entry name" value="SET_SMYD"/>
    <property type="match status" value="1"/>
</dbReference>
<dbReference type="InterPro" id="IPR011990">
    <property type="entry name" value="TPR-like_helical_dom_sf"/>
</dbReference>
<dbReference type="Gene3D" id="1.25.40.10">
    <property type="entry name" value="Tetratricopeptide repeat domain"/>
    <property type="match status" value="1"/>
</dbReference>
<keyword evidence="3" id="KW-1185">Reference proteome</keyword>
<dbReference type="EMBL" id="PQXI01000042">
    <property type="protein sequence ID" value="TGO27412.1"/>
    <property type="molecule type" value="Genomic_DNA"/>
</dbReference>
<feature type="domain" description="SET" evidence="1">
    <location>
        <begin position="356"/>
        <end position="546"/>
    </location>
</feature>
<dbReference type="SUPFAM" id="SSF48452">
    <property type="entry name" value="TPR-like"/>
    <property type="match status" value="1"/>
</dbReference>
<proteinExistence type="predicted"/>
<evidence type="ECO:0000313" key="2">
    <source>
        <dbReference type="EMBL" id="TGO27412.1"/>
    </source>
</evidence>
<accession>A0A4Z1FWJ3</accession>
<dbReference type="AlphaFoldDB" id="A0A4Z1FWJ3"/>
<evidence type="ECO:0000259" key="1">
    <source>
        <dbReference type="PROSITE" id="PS50280"/>
    </source>
</evidence>
<dbReference type="InterPro" id="IPR019734">
    <property type="entry name" value="TPR_rpt"/>
</dbReference>
<protein>
    <recommendedName>
        <fullName evidence="1">SET domain-containing protein</fullName>
    </recommendedName>
</protein>
<dbReference type="Gene3D" id="2.170.270.10">
    <property type="entry name" value="SET domain"/>
    <property type="match status" value="1"/>
</dbReference>
<organism evidence="2 3">
    <name type="scientific">Botrytis paeoniae</name>
    <dbReference type="NCBI Taxonomy" id="278948"/>
    <lineage>
        <taxon>Eukaryota</taxon>
        <taxon>Fungi</taxon>
        <taxon>Dikarya</taxon>
        <taxon>Ascomycota</taxon>
        <taxon>Pezizomycotina</taxon>
        <taxon>Leotiomycetes</taxon>
        <taxon>Helotiales</taxon>
        <taxon>Sclerotiniaceae</taxon>
        <taxon>Botrytis</taxon>
    </lineage>
</organism>
<dbReference type="InterPro" id="IPR046341">
    <property type="entry name" value="SET_dom_sf"/>
</dbReference>
<sequence length="735" mass="83394">MDIDNVSEVSQYVQILDRQRMALKAAMRRQGQHPKDMKSRLELVRDFMMNALSQQVYWLLRQNSMQLHTSFVANTYAPSTTPLDKLKPIQIKDLRLETHHRGSYLLVRASTPPTRMTAIMAIVEDENEDAVQLQLYQQPDEKVRPATSVFMKDDAFLLKEPYFKTTSDGGYGLRVDHVSDITYLDAHHNLLPEKWKPTVSDISKTAEDWKQEGNEAMEKKQYWEAIQNYTAALTCSPSAHLAETIRLNRALAYLRDENFDAALTDTGCMISLEDVPEKALYRAGQALYGLERFSECHDIFEHLCAKYPNNFAATTGLKRVCRRVKEQESGMYDFRSIYKELSTTRPPHLDHATYVGPVVVKSSPDRGQGLFTTKAVKAGELLLCEKAFAHCYAGVSKDSDIHAKTTLLINVHTNRMIVGTQGDLITAIVQKLWKNPSLIPEFTALHRGSYKLAKKTEVDGKPVIDTFLVEQIMALNVFGCPLSSFESHSSEPEEDDKHHSCGIWLMASKINHSCLSNARRSFLGDLQLVRATSDIPANMELTYLYKLPTGESDEIQNDLKHWGFQCKCIICTDSEDISKKEMTMRKRLLKNLKIVLDASHVSIPQAERLLNALEKTYKRPAIDVPRLALRESYFRLARVYSQREMTQKAVSTMLRALESIGFVIKNASLPAISGKTLEVAKWGLMLPGVIEAWVYLCSVYSVLAPQHLQQAKDYAKLAYKICIGEDHTFEKTHNV</sequence>
<dbReference type="PANTHER" id="PTHR47643">
    <property type="entry name" value="TPR DOMAIN PROTEIN (AFU_ORTHOLOGUE AFUA_5G12710)"/>
    <property type="match status" value="1"/>
</dbReference>
<dbReference type="InterPro" id="IPR053209">
    <property type="entry name" value="Gramillin-biosynth_MTr"/>
</dbReference>
<comment type="caution">
    <text evidence="2">The sequence shown here is derived from an EMBL/GenBank/DDBJ whole genome shotgun (WGS) entry which is preliminary data.</text>
</comment>